<dbReference type="PANTHER" id="PTHR36221:SF1">
    <property type="entry name" value="DUF742 DOMAIN-CONTAINING PROTEIN"/>
    <property type="match status" value="1"/>
</dbReference>
<evidence type="ECO:0008006" key="3">
    <source>
        <dbReference type="Google" id="ProtNLM"/>
    </source>
</evidence>
<reference evidence="2" key="1">
    <citation type="journal article" date="2019" name="Int. J. Syst. Evol. Microbiol.">
        <title>The Global Catalogue of Microorganisms (GCM) 10K type strain sequencing project: providing services to taxonomists for standard genome sequencing and annotation.</title>
        <authorList>
            <consortium name="The Broad Institute Genomics Platform"/>
            <consortium name="The Broad Institute Genome Sequencing Center for Infectious Disease"/>
            <person name="Wu L."/>
            <person name="Ma J."/>
        </authorList>
    </citation>
    <scope>NUCLEOTIDE SEQUENCE [LARGE SCALE GENOMIC DNA]</scope>
    <source>
        <strain evidence="2">JCM 16898</strain>
    </source>
</reference>
<organism evidence="1 2">
    <name type="scientific">Amycolatopsis ultiminotia</name>
    <dbReference type="NCBI Taxonomy" id="543629"/>
    <lineage>
        <taxon>Bacteria</taxon>
        <taxon>Bacillati</taxon>
        <taxon>Actinomycetota</taxon>
        <taxon>Actinomycetes</taxon>
        <taxon>Pseudonocardiales</taxon>
        <taxon>Pseudonocardiaceae</taxon>
        <taxon>Amycolatopsis</taxon>
    </lineage>
</organism>
<proteinExistence type="predicted"/>
<dbReference type="PANTHER" id="PTHR36221">
    <property type="entry name" value="DUF742 DOMAIN-CONTAINING PROTEIN"/>
    <property type="match status" value="1"/>
</dbReference>
<dbReference type="InterPro" id="IPR007995">
    <property type="entry name" value="DUF742"/>
</dbReference>
<accession>A0ABP6VH32</accession>
<dbReference type="EMBL" id="BAAAZN010000003">
    <property type="protein sequence ID" value="GAA3533445.1"/>
    <property type="molecule type" value="Genomic_DNA"/>
</dbReference>
<gene>
    <name evidence="1" type="ORF">GCM10022222_15990</name>
</gene>
<dbReference type="RefSeq" id="WP_425548669.1">
    <property type="nucleotide sequence ID" value="NZ_BAAAZN010000003.1"/>
</dbReference>
<comment type="caution">
    <text evidence="1">The sequence shown here is derived from an EMBL/GenBank/DDBJ whole genome shotgun (WGS) entry which is preliminary data.</text>
</comment>
<dbReference type="Pfam" id="PF05331">
    <property type="entry name" value="DUF742"/>
    <property type="match status" value="1"/>
</dbReference>
<evidence type="ECO:0000313" key="1">
    <source>
        <dbReference type="EMBL" id="GAA3533445.1"/>
    </source>
</evidence>
<evidence type="ECO:0000313" key="2">
    <source>
        <dbReference type="Proteomes" id="UP001500689"/>
    </source>
</evidence>
<dbReference type="Proteomes" id="UP001500689">
    <property type="component" value="Unassembled WGS sequence"/>
</dbReference>
<keyword evidence="2" id="KW-1185">Reference proteome</keyword>
<protein>
    <recommendedName>
        <fullName evidence="3">DUF742 domain-containing protein</fullName>
    </recommendedName>
</protein>
<sequence length="104" mass="11270">MLTRGRTQARRYLAVETLVSAVPEDPRWTAAQVPAESIPVRSLCRHPRSVAEVAATLEVPLGVVRVLLDDLADLGLVTVHDSHAGDGQPSLEVLHRVLAGLHRL</sequence>
<name>A0ABP6VH32_9PSEU</name>